<dbReference type="AlphaFoldDB" id="A0A095TX09"/>
<gene>
    <name evidence="1" type="ORF">LG45_15955</name>
</gene>
<dbReference type="RefSeq" id="WP_035128901.1">
    <property type="nucleotide sequence ID" value="NZ_JRHH01000006.1"/>
</dbReference>
<organism evidence="1 2">
    <name type="scientific">Flavobacterium aquatile LMG 4008 = ATCC 11947</name>
    <dbReference type="NCBI Taxonomy" id="1453498"/>
    <lineage>
        <taxon>Bacteria</taxon>
        <taxon>Pseudomonadati</taxon>
        <taxon>Bacteroidota</taxon>
        <taxon>Flavobacteriia</taxon>
        <taxon>Flavobacteriales</taxon>
        <taxon>Flavobacteriaceae</taxon>
        <taxon>Flavobacterium</taxon>
    </lineage>
</organism>
<keyword evidence="2" id="KW-1185">Reference proteome</keyword>
<accession>A0A095TX09</accession>
<protein>
    <submittedName>
        <fullName evidence="1">Uncharacterized protein</fullName>
    </submittedName>
</protein>
<dbReference type="Proteomes" id="UP000029554">
    <property type="component" value="Unassembled WGS sequence"/>
</dbReference>
<comment type="caution">
    <text evidence="1">The sequence shown here is derived from an EMBL/GenBank/DDBJ whole genome shotgun (WGS) entry which is preliminary data.</text>
</comment>
<evidence type="ECO:0000313" key="1">
    <source>
        <dbReference type="EMBL" id="KGD66918.1"/>
    </source>
</evidence>
<sequence length="113" mass="13384">MKIALKKIKIADIEIIQSELLKFIRNKVDNISHCNDYEKYCNDIIIIDVLQSMFYIFRNKIENQKQFANISLSPSQAVILLFCCQWKREERTDGQKFVMQTTSDLLHEKLINI</sequence>
<proteinExistence type="predicted"/>
<reference evidence="1 2" key="1">
    <citation type="submission" date="2014-09" db="EMBL/GenBank/DDBJ databases">
        <title>Whole Genome Shotgun of Flavobacterium aquatile LMG 4008.</title>
        <authorList>
            <person name="Gale A.N."/>
            <person name="Pipes S.E."/>
            <person name="Newman J.D."/>
        </authorList>
    </citation>
    <scope>NUCLEOTIDE SEQUENCE [LARGE SCALE GENOMIC DNA]</scope>
    <source>
        <strain evidence="1 2">LMG 4008</strain>
    </source>
</reference>
<dbReference type="eggNOG" id="ENOG5030QM9">
    <property type="taxonomic scope" value="Bacteria"/>
</dbReference>
<dbReference type="EMBL" id="JRHH01000006">
    <property type="protein sequence ID" value="KGD66918.1"/>
    <property type="molecule type" value="Genomic_DNA"/>
</dbReference>
<name>A0A095TX09_9FLAO</name>
<evidence type="ECO:0000313" key="2">
    <source>
        <dbReference type="Proteomes" id="UP000029554"/>
    </source>
</evidence>
<dbReference type="OrthoDB" id="1375583at2"/>
<dbReference type="STRING" id="1453498.LG45_15955"/>